<protein>
    <recommendedName>
        <fullName evidence="3">DUF1015 domain-containing protein</fullName>
    </recommendedName>
</protein>
<dbReference type="InterPro" id="IPR008323">
    <property type="entry name" value="UCP033563"/>
</dbReference>
<evidence type="ECO:0000313" key="1">
    <source>
        <dbReference type="EMBL" id="MDV0441061.1"/>
    </source>
</evidence>
<dbReference type="PANTHER" id="PTHR36454:SF1">
    <property type="entry name" value="DUF1015 DOMAIN-CONTAINING PROTEIN"/>
    <property type="match status" value="1"/>
</dbReference>
<evidence type="ECO:0008006" key="3">
    <source>
        <dbReference type="Google" id="ProtNLM"/>
    </source>
</evidence>
<dbReference type="Proteomes" id="UP001273136">
    <property type="component" value="Unassembled WGS sequence"/>
</dbReference>
<organism evidence="1 2">
    <name type="scientific">Methanorbis furvi</name>
    <dbReference type="NCBI Taxonomy" id="3028299"/>
    <lineage>
        <taxon>Archaea</taxon>
        <taxon>Methanobacteriati</taxon>
        <taxon>Methanobacteriota</taxon>
        <taxon>Stenosarchaea group</taxon>
        <taxon>Methanomicrobia</taxon>
        <taxon>Methanomicrobiales</taxon>
        <taxon>Methanocorpusculaceae</taxon>
        <taxon>Methanorbis</taxon>
    </lineage>
</organism>
<proteinExistence type="predicted"/>
<comment type="caution">
    <text evidence="1">The sequence shown here is derived from an EMBL/GenBank/DDBJ whole genome shotgun (WGS) entry which is preliminary data.</text>
</comment>
<accession>A0AAE4MBG6</accession>
<dbReference type="PIRSF" id="PIRSF033563">
    <property type="entry name" value="UCP033563"/>
    <property type="match status" value="1"/>
</dbReference>
<dbReference type="EMBL" id="JAWDKA010000001">
    <property type="protein sequence ID" value="MDV0441061.1"/>
    <property type="molecule type" value="Genomic_DNA"/>
</dbReference>
<dbReference type="PANTHER" id="PTHR36454">
    <property type="entry name" value="LMO2823 PROTEIN"/>
    <property type="match status" value="1"/>
</dbReference>
<keyword evidence="2" id="KW-1185">Reference proteome</keyword>
<evidence type="ECO:0000313" key="2">
    <source>
        <dbReference type="Proteomes" id="UP001273136"/>
    </source>
</evidence>
<sequence length="419" mass="46843">MVTIYPFTGLHPSDAAYTFVPSVPYDVISVEEAAAEIAKNDKTLLRVIRPDAELQDIDPHDDRIYERAHEMFEQMKKSGLLVDDDRPAFYLYRITLGGETFTGLISCVSVAEYKDDIIKKHELTRYDKEEDRTRHIDAVSAHTGQVFLLYKDPGAVHAHISALADSMQPFGEYRSAGGNLHQIYRVDDAKEIANLEQMFAAIPNLYIADGHHRAKSSANVFDRRSAEGRSTPDAERFMSVLFAHDKVRIYGYHRLVRDLAGMNADQFLGDLGLRFTVTPIKKVDTTKNAVPPMAKADGSTHIIHLYLESEWYELTRPVDPNADAIERLDVSVLQESVLDDMLGIIDPRGDPRIAFVGGIVPLADVVKEVDAGEYSAAFIMQPVTAQGVIDVADNAMIMPPKSTWFEPKLLSGMVIHEIR</sequence>
<reference evidence="1" key="1">
    <citation type="submission" date="2023-06" db="EMBL/GenBank/DDBJ databases">
        <title>Genome sequence of Methancorpusculaceae sp. Ag1.</title>
        <authorList>
            <person name="Protasov E."/>
            <person name="Platt K."/>
            <person name="Poehlein A."/>
            <person name="Daniel R."/>
            <person name="Brune A."/>
        </authorList>
    </citation>
    <scope>NUCLEOTIDE SEQUENCE</scope>
    <source>
        <strain evidence="1">Ag1</strain>
    </source>
</reference>
<dbReference type="AlphaFoldDB" id="A0AAE4MBG6"/>
<dbReference type="RefSeq" id="WP_338093454.1">
    <property type="nucleotide sequence ID" value="NZ_JAWDKA010000001.1"/>
</dbReference>
<name>A0AAE4MBG6_9EURY</name>
<dbReference type="Pfam" id="PF06245">
    <property type="entry name" value="DUF1015"/>
    <property type="match status" value="1"/>
</dbReference>
<gene>
    <name evidence="1" type="ORF">McpAg1_02400</name>
</gene>